<dbReference type="EMBL" id="RWJF01000001">
    <property type="protein sequence ID" value="RST32020.1"/>
    <property type="molecule type" value="Genomic_DNA"/>
</dbReference>
<evidence type="ECO:0000259" key="3">
    <source>
        <dbReference type="Pfam" id="PF13807"/>
    </source>
</evidence>
<dbReference type="Pfam" id="PF13807">
    <property type="entry name" value="GNVR"/>
    <property type="match status" value="1"/>
</dbReference>
<feature type="coiled-coil region" evidence="1">
    <location>
        <begin position="352"/>
        <end position="379"/>
    </location>
</feature>
<dbReference type="GO" id="GO:0005886">
    <property type="term" value="C:plasma membrane"/>
    <property type="evidence" value="ECO:0007669"/>
    <property type="project" value="TreeGrafter"/>
</dbReference>
<dbReference type="PANTHER" id="PTHR32309">
    <property type="entry name" value="TYROSINE-PROTEIN KINASE"/>
    <property type="match status" value="1"/>
</dbReference>
<reference evidence="4 5" key="1">
    <citation type="submission" date="2018-12" db="EMBL/GenBank/DDBJ databases">
        <title>Sphingomonas sp. HMF7854 Genome sequencing and assembly.</title>
        <authorList>
            <person name="Cha I."/>
            <person name="Kang H."/>
            <person name="Kim H."/>
            <person name="Kang J."/>
            <person name="Joh K."/>
        </authorList>
    </citation>
    <scope>NUCLEOTIDE SEQUENCE [LARGE SCALE GENOMIC DNA]</scope>
    <source>
        <strain evidence="4 5">HMF7854</strain>
    </source>
</reference>
<comment type="caution">
    <text evidence="4">The sequence shown here is derived from an EMBL/GenBank/DDBJ whole genome shotgun (WGS) entry which is preliminary data.</text>
</comment>
<name>A0A3R9YP97_9SPHN</name>
<dbReference type="PANTHER" id="PTHR32309:SF13">
    <property type="entry name" value="FERRIC ENTEROBACTIN TRANSPORT PROTEIN FEPE"/>
    <property type="match status" value="1"/>
</dbReference>
<keyword evidence="2" id="KW-0812">Transmembrane</keyword>
<protein>
    <recommendedName>
        <fullName evidence="3">Tyrosine-protein kinase G-rich domain-containing protein</fullName>
    </recommendedName>
</protein>
<feature type="domain" description="Tyrosine-protein kinase G-rich" evidence="3">
    <location>
        <begin position="354"/>
        <end position="425"/>
    </location>
</feature>
<evidence type="ECO:0000256" key="2">
    <source>
        <dbReference type="SAM" id="Phobius"/>
    </source>
</evidence>
<dbReference type="OrthoDB" id="230260at2"/>
<keyword evidence="2" id="KW-1133">Transmembrane helix</keyword>
<keyword evidence="5" id="KW-1185">Reference proteome</keyword>
<proteinExistence type="predicted"/>
<feature type="transmembrane region" description="Helical" evidence="2">
    <location>
        <begin position="17"/>
        <end position="35"/>
    </location>
</feature>
<dbReference type="GO" id="GO:0004713">
    <property type="term" value="F:protein tyrosine kinase activity"/>
    <property type="evidence" value="ECO:0007669"/>
    <property type="project" value="TreeGrafter"/>
</dbReference>
<dbReference type="Proteomes" id="UP000274661">
    <property type="component" value="Unassembled WGS sequence"/>
</dbReference>
<organism evidence="4 5">
    <name type="scientific">Sphingomonas ginkgonis</name>
    <dbReference type="NCBI Taxonomy" id="2315330"/>
    <lineage>
        <taxon>Bacteria</taxon>
        <taxon>Pseudomonadati</taxon>
        <taxon>Pseudomonadota</taxon>
        <taxon>Alphaproteobacteria</taxon>
        <taxon>Sphingomonadales</taxon>
        <taxon>Sphingomonadaceae</taxon>
        <taxon>Sphingomonas</taxon>
    </lineage>
</organism>
<evidence type="ECO:0000313" key="5">
    <source>
        <dbReference type="Proteomes" id="UP000274661"/>
    </source>
</evidence>
<gene>
    <name evidence="4" type="ORF">HMF7854_15105</name>
</gene>
<evidence type="ECO:0000256" key="1">
    <source>
        <dbReference type="SAM" id="Coils"/>
    </source>
</evidence>
<feature type="transmembrane region" description="Helical" evidence="2">
    <location>
        <begin position="404"/>
        <end position="426"/>
    </location>
</feature>
<keyword evidence="2" id="KW-0472">Membrane</keyword>
<dbReference type="InterPro" id="IPR032807">
    <property type="entry name" value="GNVR"/>
</dbReference>
<dbReference type="AlphaFoldDB" id="A0A3R9YP97"/>
<dbReference type="RefSeq" id="WP_126719961.1">
    <property type="nucleotide sequence ID" value="NZ_RWJF01000001.1"/>
</dbReference>
<evidence type="ECO:0000313" key="4">
    <source>
        <dbReference type="EMBL" id="RST32020.1"/>
    </source>
</evidence>
<accession>A0A3R9YP97</accession>
<keyword evidence="1" id="KW-0175">Coiled coil</keyword>
<dbReference type="InterPro" id="IPR050445">
    <property type="entry name" value="Bact_polysacc_biosynth/exp"/>
</dbReference>
<sequence length="475" mass="51268">MYSFLDWIDAVRYRWKLVALVTGVIGLLAILYIGTAPRKYTASASLLLDSRAPDPIKAEDNPLSPDQTRNAMATQADLIRSPNVATQAAVIAGYDKNPGYVQAWQKQTSGRQPYGDWLAQVMLGQLSVTPGKDTDILEIRGTAKNAKDAAQIANAFAQASVDSQYRLRTQPARAYSNWLAGQLTQAKGRVIEAQNTLSDFVKQTGITNDNAMSTEGTQMAEMVTQLASAEAKSAAARQSNFSGAQARGDAERSQVVQGIRQQISETSGKLADLQAMFGPDYPDVKRTQAQLSTLQSKLNSELSNASGTFSGSRNAEAAAERAAAAASENRLRSLTSQQNARMMKMGTNFAQYNRLKNEFDTAQRNYNDLDQRLTRMRLQGNVPLTDVQVLDHASPPLFPSSPKVGMTMLLALLLGAILGTIAAIVLEFINPRVRSWGGIERRLGVQVVGRIALPRPGPVAISGPAGPRLLEGASS</sequence>